<dbReference type="Proteomes" id="UP000281553">
    <property type="component" value="Unassembled WGS sequence"/>
</dbReference>
<dbReference type="GO" id="GO:0005886">
    <property type="term" value="C:plasma membrane"/>
    <property type="evidence" value="ECO:0007669"/>
    <property type="project" value="TreeGrafter"/>
</dbReference>
<evidence type="ECO:0000259" key="4">
    <source>
        <dbReference type="PROSITE" id="PS50002"/>
    </source>
</evidence>
<dbReference type="AlphaFoldDB" id="A0A3P6SBD3"/>
<dbReference type="GO" id="GO:0005737">
    <property type="term" value="C:cytoplasm"/>
    <property type="evidence" value="ECO:0007669"/>
    <property type="project" value="TreeGrafter"/>
</dbReference>
<feature type="domain" description="SH3" evidence="4">
    <location>
        <begin position="16"/>
        <end position="78"/>
    </location>
</feature>
<sequence>MEVKGDPNNSSIKKPQDTILARALYDNNPEYSQELGFVKGDVLTVLKKDPEGYEGWWICSLRGKVGIAPGNRLEILGTITPKHTTPEAEPYDQIPTPTTNDSSNTERSEHSVSRSPNPCYENISPSQSTRNGFLPPSSSQDRGSHSPSVPTSLDGSADPEFIEPTSLRVDSALNNLEQLTLADPSKNHQSPSPQVF</sequence>
<feature type="compositionally biased region" description="Polar residues" evidence="3">
    <location>
        <begin position="123"/>
        <end position="154"/>
    </location>
</feature>
<dbReference type="CDD" id="cd11844">
    <property type="entry name" value="SH3_CAS"/>
    <property type="match status" value="1"/>
</dbReference>
<keyword evidence="1 2" id="KW-0728">SH3 domain</keyword>
<evidence type="ECO:0000256" key="2">
    <source>
        <dbReference type="PROSITE-ProRule" id="PRU00192"/>
    </source>
</evidence>
<dbReference type="InterPro" id="IPR036028">
    <property type="entry name" value="SH3-like_dom_sf"/>
</dbReference>
<dbReference type="PANTHER" id="PTHR10654:SF18">
    <property type="entry name" value="IP17195P"/>
    <property type="match status" value="1"/>
</dbReference>
<evidence type="ECO:0000256" key="1">
    <source>
        <dbReference type="ARBA" id="ARBA00022443"/>
    </source>
</evidence>
<dbReference type="InterPro" id="IPR037362">
    <property type="entry name" value="CAS_fam"/>
</dbReference>
<dbReference type="PANTHER" id="PTHR10654">
    <property type="entry name" value="CAS SCAFFOLDING PROTEIN"/>
    <property type="match status" value="1"/>
</dbReference>
<accession>A0A3P6SBD3</accession>
<dbReference type="OrthoDB" id="5983572at2759"/>
<dbReference type="GO" id="GO:0016477">
    <property type="term" value="P:cell migration"/>
    <property type="evidence" value="ECO:0007669"/>
    <property type="project" value="TreeGrafter"/>
</dbReference>
<gene>
    <name evidence="5" type="ORF">DILT_LOCUS2158</name>
</gene>
<dbReference type="SMART" id="SM00326">
    <property type="entry name" value="SH3"/>
    <property type="match status" value="1"/>
</dbReference>
<dbReference type="FunFam" id="2.30.30.40:FF:000009">
    <property type="entry name" value="Breast cancer anti-estrogen resistance 1"/>
    <property type="match status" value="1"/>
</dbReference>
<evidence type="ECO:0000313" key="6">
    <source>
        <dbReference type="Proteomes" id="UP000281553"/>
    </source>
</evidence>
<feature type="region of interest" description="Disordered" evidence="3">
    <location>
        <begin position="78"/>
        <end position="163"/>
    </location>
</feature>
<dbReference type="SUPFAM" id="SSF50044">
    <property type="entry name" value="SH3-domain"/>
    <property type="match status" value="1"/>
</dbReference>
<dbReference type="PROSITE" id="PS50002">
    <property type="entry name" value="SH3"/>
    <property type="match status" value="1"/>
</dbReference>
<organism evidence="5 6">
    <name type="scientific">Dibothriocephalus latus</name>
    <name type="common">Fish tapeworm</name>
    <name type="synonym">Diphyllobothrium latum</name>
    <dbReference type="NCBI Taxonomy" id="60516"/>
    <lineage>
        <taxon>Eukaryota</taxon>
        <taxon>Metazoa</taxon>
        <taxon>Spiralia</taxon>
        <taxon>Lophotrochozoa</taxon>
        <taxon>Platyhelminthes</taxon>
        <taxon>Cestoda</taxon>
        <taxon>Eucestoda</taxon>
        <taxon>Diphyllobothriidea</taxon>
        <taxon>Diphyllobothriidae</taxon>
        <taxon>Dibothriocephalus</taxon>
    </lineage>
</organism>
<protein>
    <recommendedName>
        <fullName evidence="4">SH3 domain-containing protein</fullName>
    </recommendedName>
</protein>
<proteinExistence type="predicted"/>
<dbReference type="Pfam" id="PF00018">
    <property type="entry name" value="SH3_1"/>
    <property type="match status" value="1"/>
</dbReference>
<dbReference type="GO" id="GO:0007169">
    <property type="term" value="P:cell surface receptor protein tyrosine kinase signaling pathway"/>
    <property type="evidence" value="ECO:0007669"/>
    <property type="project" value="TreeGrafter"/>
</dbReference>
<dbReference type="Gene3D" id="2.30.30.40">
    <property type="entry name" value="SH3 Domains"/>
    <property type="match status" value="1"/>
</dbReference>
<keyword evidence="6" id="KW-1185">Reference proteome</keyword>
<dbReference type="InterPro" id="IPR001452">
    <property type="entry name" value="SH3_domain"/>
</dbReference>
<dbReference type="EMBL" id="UYRU01041748">
    <property type="protein sequence ID" value="VDK69467.1"/>
    <property type="molecule type" value="Genomic_DNA"/>
</dbReference>
<name>A0A3P6SBD3_DIBLA</name>
<evidence type="ECO:0000313" key="5">
    <source>
        <dbReference type="EMBL" id="VDK69467.1"/>
    </source>
</evidence>
<evidence type="ECO:0000256" key="3">
    <source>
        <dbReference type="SAM" id="MobiDB-lite"/>
    </source>
</evidence>
<reference evidence="5 6" key="1">
    <citation type="submission" date="2018-11" db="EMBL/GenBank/DDBJ databases">
        <authorList>
            <consortium name="Pathogen Informatics"/>
        </authorList>
    </citation>
    <scope>NUCLEOTIDE SEQUENCE [LARGE SCALE GENOMIC DNA]</scope>
</reference>